<dbReference type="Gene3D" id="3.90.230.10">
    <property type="entry name" value="Creatinase/methionine aminopeptidase superfamily"/>
    <property type="match status" value="1"/>
</dbReference>
<evidence type="ECO:0000259" key="6">
    <source>
        <dbReference type="Pfam" id="PF16188"/>
    </source>
</evidence>
<dbReference type="InterPro" id="IPR029149">
    <property type="entry name" value="Creatin/AminoP/Spt16_N"/>
</dbReference>
<dbReference type="SUPFAM" id="SSF53092">
    <property type="entry name" value="Creatinase/prolidase N-terminal domain"/>
    <property type="match status" value="1"/>
</dbReference>
<proteinExistence type="inferred from homology"/>
<dbReference type="InterPro" id="IPR033740">
    <property type="entry name" value="Pept_M24B"/>
</dbReference>
<sequence>MPYEANNQQNTLIHNMNYQEKLAGIRQAMKNDGVDAYLIPSSDPHISEYVPERYKCLAFASGFTGSAGCLLITQNHAQLWADFRYFVQAEEQLAGTGYELVKLKVQHAPEYIEWLGGQLPAGSTVGFDANLISVHLTDLLFEQLAAFSFKFHAADYLDALWANRPVLPSAPAFLIDAEHAGASAAQKLAAVRAGMAKQGVTHHLVSALDDVAWLFNLRGSDVSYNPVVLAYALVSPNKATLFIAPGKLSDKDIDTLHLNGVETAPYTAIGESLGLITTEAKVLLDPKKTSYATYKHILGAARVVRNSNPSTLLKALKNEVEITNTRTAMIQDGVAMTRFFKWMEENIGKSHITELSAAQQLEDFRAAQPDFAGKSFNTIGGYRAHGALPHYSATAESNSTLEAGGFFLVDSGGQYHYGTTDITRMLALGELTDEERIDYTLVLKAMIDGSTARFPKGTCGYQIDAITRQPLWEHAINYGHGTGHGVGYYLNVHEGPQVLNPTNVTIAIELGMITSIEPGIYRPGKHGVRIENLVLTVKDTVNEFGEFYAFETLTLALIDPAPIKKELLESKHLKWLDAYNQMVLEKLSPYLSPEEAAWLEHKCYAYTIA</sequence>
<comment type="caution">
    <text evidence="7">The sequence shown here is derived from an EMBL/GenBank/DDBJ whole genome shotgun (WGS) entry which is preliminary data.</text>
</comment>
<gene>
    <name evidence="7" type="ORF">QE417_002757</name>
</gene>
<dbReference type="GO" id="GO:0004177">
    <property type="term" value="F:aminopeptidase activity"/>
    <property type="evidence" value="ECO:0007669"/>
    <property type="project" value="UniProtKB-KW"/>
</dbReference>
<dbReference type="PANTHER" id="PTHR43763">
    <property type="entry name" value="XAA-PRO AMINOPEPTIDASE 1"/>
    <property type="match status" value="1"/>
</dbReference>
<evidence type="ECO:0000259" key="5">
    <source>
        <dbReference type="Pfam" id="PF01321"/>
    </source>
</evidence>
<dbReference type="Proteomes" id="UP001258315">
    <property type="component" value="Unassembled WGS sequence"/>
</dbReference>
<dbReference type="EMBL" id="JAVLVU010000001">
    <property type="protein sequence ID" value="MDT3403685.1"/>
    <property type="molecule type" value="Genomic_DNA"/>
</dbReference>
<keyword evidence="3 7" id="KW-0378">Hydrolase</keyword>
<dbReference type="PANTHER" id="PTHR43763:SF6">
    <property type="entry name" value="XAA-PRO AMINOPEPTIDASE 1"/>
    <property type="match status" value="1"/>
</dbReference>
<evidence type="ECO:0000313" key="8">
    <source>
        <dbReference type="Proteomes" id="UP001258315"/>
    </source>
</evidence>
<dbReference type="InterPro" id="IPR000994">
    <property type="entry name" value="Pept_M24"/>
</dbReference>
<comment type="similarity">
    <text evidence="1">Belongs to the peptidase M24B family.</text>
</comment>
<dbReference type="InterPro" id="IPR036005">
    <property type="entry name" value="Creatinase/aminopeptidase-like"/>
</dbReference>
<evidence type="ECO:0000256" key="2">
    <source>
        <dbReference type="ARBA" id="ARBA00022723"/>
    </source>
</evidence>
<evidence type="ECO:0000259" key="4">
    <source>
        <dbReference type="Pfam" id="PF00557"/>
    </source>
</evidence>
<keyword evidence="7" id="KW-0645">Protease</keyword>
<dbReference type="Pfam" id="PF16188">
    <property type="entry name" value="Peptidase_M24_C"/>
    <property type="match status" value="1"/>
</dbReference>
<accession>A0ABU3GYD8</accession>
<dbReference type="InterPro" id="IPR050422">
    <property type="entry name" value="X-Pro_aminopeptidase_P"/>
</dbReference>
<feature type="domain" description="Peptidase M24" evidence="4">
    <location>
        <begin position="325"/>
        <end position="536"/>
    </location>
</feature>
<organism evidence="7 8">
    <name type="scientific">Mucilaginibacter terrae</name>
    <dbReference type="NCBI Taxonomy" id="1955052"/>
    <lineage>
        <taxon>Bacteria</taxon>
        <taxon>Pseudomonadati</taxon>
        <taxon>Bacteroidota</taxon>
        <taxon>Sphingobacteriia</taxon>
        <taxon>Sphingobacteriales</taxon>
        <taxon>Sphingobacteriaceae</taxon>
        <taxon>Mucilaginibacter</taxon>
    </lineage>
</organism>
<protein>
    <submittedName>
        <fullName evidence="7">Xaa-Pro aminopeptidase</fullName>
        <ecNumber evidence="7">3.4.11.9</ecNumber>
    </submittedName>
</protein>
<dbReference type="InterPro" id="IPR032416">
    <property type="entry name" value="Peptidase_M24_C"/>
</dbReference>
<feature type="domain" description="Peptidase M24 C-terminal" evidence="6">
    <location>
        <begin position="546"/>
        <end position="603"/>
    </location>
</feature>
<dbReference type="EC" id="3.4.11.9" evidence="7"/>
<keyword evidence="7" id="KW-0031">Aminopeptidase</keyword>
<evidence type="ECO:0000313" key="7">
    <source>
        <dbReference type="EMBL" id="MDT3403685.1"/>
    </source>
</evidence>
<name>A0ABU3GYD8_9SPHI</name>
<dbReference type="Pfam" id="PF00557">
    <property type="entry name" value="Peptidase_M24"/>
    <property type="match status" value="1"/>
</dbReference>
<dbReference type="Gene3D" id="3.40.350.10">
    <property type="entry name" value="Creatinase/prolidase N-terminal domain"/>
    <property type="match status" value="2"/>
</dbReference>
<keyword evidence="8" id="KW-1185">Reference proteome</keyword>
<keyword evidence="2" id="KW-0479">Metal-binding</keyword>
<dbReference type="CDD" id="cd01085">
    <property type="entry name" value="APP"/>
    <property type="match status" value="1"/>
</dbReference>
<dbReference type="Pfam" id="PF01321">
    <property type="entry name" value="Creatinase_N"/>
    <property type="match status" value="1"/>
</dbReference>
<evidence type="ECO:0000256" key="1">
    <source>
        <dbReference type="ARBA" id="ARBA00008766"/>
    </source>
</evidence>
<reference evidence="8" key="1">
    <citation type="submission" date="2023-07" db="EMBL/GenBank/DDBJ databases">
        <title>Functional and genomic diversity of the sorghum phyllosphere microbiome.</title>
        <authorList>
            <person name="Shade A."/>
        </authorList>
    </citation>
    <scope>NUCLEOTIDE SEQUENCE [LARGE SCALE GENOMIC DNA]</scope>
    <source>
        <strain evidence="8">SORGH_AS_0422</strain>
    </source>
</reference>
<evidence type="ECO:0000256" key="3">
    <source>
        <dbReference type="ARBA" id="ARBA00022801"/>
    </source>
</evidence>
<feature type="domain" description="Creatinase N-terminal" evidence="5">
    <location>
        <begin position="22"/>
        <end position="145"/>
    </location>
</feature>
<dbReference type="InterPro" id="IPR000587">
    <property type="entry name" value="Creatinase_N"/>
</dbReference>
<dbReference type="SUPFAM" id="SSF55920">
    <property type="entry name" value="Creatinase/aminopeptidase"/>
    <property type="match status" value="1"/>
</dbReference>
<dbReference type="Pfam" id="PF16189">
    <property type="entry name" value="Creatinase_N_2"/>
    <property type="match status" value="1"/>
</dbReference>